<evidence type="ECO:0000313" key="9">
    <source>
        <dbReference type="EMBL" id="KAB0803523.1"/>
    </source>
</evidence>
<dbReference type="EMBL" id="GEZM01019992">
    <property type="protein sequence ID" value="JAV89477.1"/>
    <property type="molecule type" value="Transcribed_RNA"/>
</dbReference>
<dbReference type="InterPro" id="IPR015421">
    <property type="entry name" value="PyrdxlP-dep_Trfase_major"/>
</dbReference>
<proteinExistence type="inferred from homology"/>
<dbReference type="GO" id="GO:1901605">
    <property type="term" value="P:alpha-amino acid metabolic process"/>
    <property type="evidence" value="ECO:0007669"/>
    <property type="project" value="TreeGrafter"/>
</dbReference>
<comment type="cofactor">
    <cofactor evidence="1">
        <name>pyridoxal 5'-phosphate</name>
        <dbReference type="ChEBI" id="CHEBI:597326"/>
    </cofactor>
</comment>
<dbReference type="InterPro" id="IPR015424">
    <property type="entry name" value="PyrdxlP-dep_Trfase"/>
</dbReference>
<reference evidence="8" key="1">
    <citation type="journal article" date="2016" name="Sci. Rep.">
        <title>Molecular characterization of firefly nuptial gifts: a multi-omics approach sheds light on postcopulatory sexual selection.</title>
        <authorList>
            <person name="Al-Wathiqui N."/>
            <person name="Fallon T.R."/>
            <person name="South A."/>
            <person name="Weng J.K."/>
            <person name="Lewis S.M."/>
        </authorList>
    </citation>
    <scope>NUCLEOTIDE SEQUENCE</scope>
</reference>
<keyword evidence="6" id="KW-0663">Pyridoxal phosphate</keyword>
<evidence type="ECO:0000256" key="6">
    <source>
        <dbReference type="ARBA" id="ARBA00022898"/>
    </source>
</evidence>
<dbReference type="GO" id="GO:0030170">
    <property type="term" value="F:pyridoxal phosphate binding"/>
    <property type="evidence" value="ECO:0007669"/>
    <property type="project" value="InterPro"/>
</dbReference>
<name>A0A1Y1N1Q5_PHOPY</name>
<evidence type="ECO:0000256" key="4">
    <source>
        <dbReference type="ARBA" id="ARBA00022576"/>
    </source>
</evidence>
<organism evidence="8">
    <name type="scientific">Photinus pyralis</name>
    <name type="common">Common eastern firefly</name>
    <name type="synonym">Lampyris pyralis</name>
    <dbReference type="NCBI Taxonomy" id="7054"/>
    <lineage>
        <taxon>Eukaryota</taxon>
        <taxon>Metazoa</taxon>
        <taxon>Ecdysozoa</taxon>
        <taxon>Arthropoda</taxon>
        <taxon>Hexapoda</taxon>
        <taxon>Insecta</taxon>
        <taxon>Pterygota</taxon>
        <taxon>Neoptera</taxon>
        <taxon>Endopterygota</taxon>
        <taxon>Coleoptera</taxon>
        <taxon>Polyphaga</taxon>
        <taxon>Elateriformia</taxon>
        <taxon>Elateroidea</taxon>
        <taxon>Lampyridae</taxon>
        <taxon>Lampyrinae</taxon>
        <taxon>Photinus</taxon>
    </lineage>
</organism>
<dbReference type="SUPFAM" id="SSF53383">
    <property type="entry name" value="PLP-dependent transferases"/>
    <property type="match status" value="1"/>
</dbReference>
<gene>
    <name evidence="9" type="ORF">PPYR_00493</name>
</gene>
<dbReference type="InParanoid" id="A0A1Y1N1Q5"/>
<dbReference type="PANTHER" id="PTHR42790">
    <property type="entry name" value="AMINOTRANSFERASE"/>
    <property type="match status" value="1"/>
</dbReference>
<dbReference type="OrthoDB" id="691673at2759"/>
<sequence length="434" mass="49042">MAAIDYSYFLNPHASRRRPALTRELTKLHYMAPKEAISLAEGMPNEVTFPFEKISVVMKDGSSFCLKGAQLGAALQYIPSQGYPPLVNLLRDFTQQVHQPPIWDQREVMITTGSQDGISKSIEMCLQDGEPVVVQNPLYSGTEVVLKPFRPTLIPVDQDEDGMVPHLLRKALEDWQTKCLVSDGELKMPKLLYINPTGSNPTGTTMPLERRVEVYRICCEYNILILEDDAYCFMNFAPTTPPSFLSLDTEGRVLRFDSFSKVLSSGLRIGWVTAAKPLIQAIELQIQSSYLHSSTMSQVLTYNLISSWGFEKLLTHFDSVRNYYKARRDITLAAMDRHLKGLCEWGTPNGGMFVWIKVRGVPDVYDMILTRGIKKLITFVPGQVFMADQSEACSFIRASYSKANPKQIDRAMCLLAELIRDEQALLKRKLEDCT</sequence>
<dbReference type="FunFam" id="3.40.640.10:FF:000053">
    <property type="entry name" value="Aminotransferase, class I"/>
    <property type="match status" value="1"/>
</dbReference>
<keyword evidence="4" id="KW-0032">Aminotransferase</keyword>
<dbReference type="Gene3D" id="3.40.640.10">
    <property type="entry name" value="Type I PLP-dependent aspartate aminotransferase-like (Major domain)"/>
    <property type="match status" value="1"/>
</dbReference>
<dbReference type="EMBL" id="GEZM01019993">
    <property type="protein sequence ID" value="JAV89476.1"/>
    <property type="molecule type" value="Transcribed_RNA"/>
</dbReference>
<evidence type="ECO:0000313" key="10">
    <source>
        <dbReference type="Proteomes" id="UP000327044"/>
    </source>
</evidence>
<reference evidence="9" key="3">
    <citation type="submission" date="2019-08" db="EMBL/GenBank/DDBJ databases">
        <authorList>
            <consortium name="Photinus pyralis genome working group"/>
            <person name="Fallon T.R."/>
            <person name="Sander Lower S.E."/>
            <person name="Weng J.-K."/>
        </authorList>
    </citation>
    <scope>NUCLEOTIDE SEQUENCE</scope>
    <source>
        <strain evidence="9">1611_PpyrPB1</strain>
        <tissue evidence="9">Whole body</tissue>
    </source>
</reference>
<reference evidence="9 10" key="2">
    <citation type="journal article" date="2018" name="Elife">
        <title>Firefly genomes illuminate parallel origins of bioluminescence in beetles.</title>
        <authorList>
            <person name="Fallon T.R."/>
            <person name="Lower S.E."/>
            <person name="Chang C.H."/>
            <person name="Bessho-Uehara M."/>
            <person name="Martin G.J."/>
            <person name="Bewick A.J."/>
            <person name="Behringer M."/>
            <person name="Debat H.J."/>
            <person name="Wong I."/>
            <person name="Day J.C."/>
            <person name="Suvorov A."/>
            <person name="Silva C.J."/>
            <person name="Stanger-Hall K.F."/>
            <person name="Hall D.W."/>
            <person name="Schmitz R.J."/>
            <person name="Nelson D.R."/>
            <person name="Lewis S.M."/>
            <person name="Shigenobu S."/>
            <person name="Bybee S.M."/>
            <person name="Larracuente A.M."/>
            <person name="Oba Y."/>
            <person name="Weng J.K."/>
        </authorList>
    </citation>
    <scope>NUCLEOTIDE SEQUENCE [LARGE SCALE GENOMIC DNA]</scope>
    <source>
        <strain evidence="9">1611_PpyrPB1</strain>
        <tissue evidence="9">Whole body</tissue>
    </source>
</reference>
<comment type="subunit">
    <text evidence="3">Homodimer.</text>
</comment>
<dbReference type="PANTHER" id="PTHR42790:SF19">
    <property type="entry name" value="KYNURENINE_ALPHA-AMINOADIPATE AMINOTRANSFERASE, MITOCHONDRIAL"/>
    <property type="match status" value="1"/>
</dbReference>
<dbReference type="InterPro" id="IPR004839">
    <property type="entry name" value="Aminotransferase_I/II_large"/>
</dbReference>
<evidence type="ECO:0000313" key="8">
    <source>
        <dbReference type="EMBL" id="JAV89477.1"/>
    </source>
</evidence>
<accession>A0A1Y1N1Q5</accession>
<dbReference type="Pfam" id="PF00155">
    <property type="entry name" value="Aminotran_1_2"/>
    <property type="match status" value="1"/>
</dbReference>
<keyword evidence="5" id="KW-0808">Transferase</keyword>
<dbReference type="InterPro" id="IPR050859">
    <property type="entry name" value="Class-I_PLP-dep_aminotransf"/>
</dbReference>
<evidence type="ECO:0000256" key="3">
    <source>
        <dbReference type="ARBA" id="ARBA00011738"/>
    </source>
</evidence>
<keyword evidence="10" id="KW-1185">Reference proteome</keyword>
<comment type="similarity">
    <text evidence="2">Belongs to the class-I pyridoxal-phosphate-dependent aminotransferase family.</text>
</comment>
<evidence type="ECO:0000256" key="5">
    <source>
        <dbReference type="ARBA" id="ARBA00022679"/>
    </source>
</evidence>
<dbReference type="AlphaFoldDB" id="A0A1Y1N1Q5"/>
<dbReference type="Proteomes" id="UP000327044">
    <property type="component" value="Unassembled WGS sequence"/>
</dbReference>
<dbReference type="FunFam" id="3.90.1150.10:FF:000166">
    <property type="entry name" value="Kynurenine/alpha-aminoadipate aminotransferase, mitochondrial"/>
    <property type="match status" value="1"/>
</dbReference>
<dbReference type="EMBL" id="VVIM01000001">
    <property type="protein sequence ID" value="KAB0803523.1"/>
    <property type="molecule type" value="Genomic_DNA"/>
</dbReference>
<dbReference type="CDD" id="cd00609">
    <property type="entry name" value="AAT_like"/>
    <property type="match status" value="1"/>
</dbReference>
<evidence type="ECO:0000256" key="1">
    <source>
        <dbReference type="ARBA" id="ARBA00001933"/>
    </source>
</evidence>
<evidence type="ECO:0000256" key="2">
    <source>
        <dbReference type="ARBA" id="ARBA00007441"/>
    </source>
</evidence>
<dbReference type="FunCoup" id="A0A1Y1N1Q5">
    <property type="interactions" value="13"/>
</dbReference>
<feature type="domain" description="Aminotransferase class I/classII large" evidence="7">
    <location>
        <begin position="71"/>
        <end position="411"/>
    </location>
</feature>
<dbReference type="GO" id="GO:0016212">
    <property type="term" value="F:kynurenine-oxoglutarate transaminase activity"/>
    <property type="evidence" value="ECO:0007669"/>
    <property type="project" value="TreeGrafter"/>
</dbReference>
<evidence type="ECO:0000259" key="7">
    <source>
        <dbReference type="Pfam" id="PF00155"/>
    </source>
</evidence>
<protein>
    <recommendedName>
        <fullName evidence="7">Aminotransferase class I/classII large domain-containing protein</fullName>
    </recommendedName>
</protein>